<dbReference type="GO" id="GO:0004386">
    <property type="term" value="F:helicase activity"/>
    <property type="evidence" value="ECO:0007669"/>
    <property type="project" value="InterPro"/>
</dbReference>
<dbReference type="EMBL" id="RRCN01000001">
    <property type="protein sequence ID" value="RRJ67224.1"/>
    <property type="molecule type" value="Genomic_DNA"/>
</dbReference>
<dbReference type="RefSeq" id="WP_128635003.1">
    <property type="nucleotide sequence ID" value="NZ_RRCN01000001.1"/>
</dbReference>
<keyword evidence="3" id="KW-1185">Reference proteome</keyword>
<evidence type="ECO:0000313" key="2">
    <source>
        <dbReference type="EMBL" id="RRJ67224.1"/>
    </source>
</evidence>
<dbReference type="GO" id="GO:0005524">
    <property type="term" value="F:ATP binding"/>
    <property type="evidence" value="ECO:0007669"/>
    <property type="project" value="InterPro"/>
</dbReference>
<gene>
    <name evidence="2" type="ORF">EHV15_33080</name>
</gene>
<dbReference type="SUPFAM" id="SSF52540">
    <property type="entry name" value="P-loop containing nucleoside triphosphate hydrolases"/>
    <property type="match status" value="2"/>
</dbReference>
<dbReference type="GO" id="GO:0003676">
    <property type="term" value="F:nucleic acid binding"/>
    <property type="evidence" value="ECO:0007669"/>
    <property type="project" value="InterPro"/>
</dbReference>
<dbReference type="GO" id="GO:0016818">
    <property type="term" value="F:hydrolase activity, acting on acid anhydrides, in phosphorus-containing anhydrides"/>
    <property type="evidence" value="ECO:0007669"/>
    <property type="project" value="InterPro"/>
</dbReference>
<name>A0A3P3UAR3_9BACL</name>
<proteinExistence type="predicted"/>
<dbReference type="InterPro" id="IPR006555">
    <property type="entry name" value="ATP-dep_Helicase_C"/>
</dbReference>
<dbReference type="OrthoDB" id="366844at2"/>
<organism evidence="2 3">
    <name type="scientific">Paenibacillus oralis</name>
    <dbReference type="NCBI Taxonomy" id="2490856"/>
    <lineage>
        <taxon>Bacteria</taxon>
        <taxon>Bacillati</taxon>
        <taxon>Bacillota</taxon>
        <taxon>Bacilli</taxon>
        <taxon>Bacillales</taxon>
        <taxon>Paenibacillaceae</taxon>
        <taxon>Paenibacillus</taxon>
    </lineage>
</organism>
<feature type="domain" description="ATP-dependent helicase C-terminal" evidence="1">
    <location>
        <begin position="360"/>
        <end position="472"/>
    </location>
</feature>
<protein>
    <recommendedName>
        <fullName evidence="1">ATP-dependent helicase C-terminal domain-containing protein</fullName>
    </recommendedName>
</protein>
<comment type="caution">
    <text evidence="2">The sequence shown here is derived from an EMBL/GenBank/DDBJ whole genome shotgun (WGS) entry which is preliminary data.</text>
</comment>
<dbReference type="SMART" id="SM00491">
    <property type="entry name" value="HELICc2"/>
    <property type="match status" value="1"/>
</dbReference>
<dbReference type="Proteomes" id="UP000267017">
    <property type="component" value="Unassembled WGS sequence"/>
</dbReference>
<evidence type="ECO:0000313" key="3">
    <source>
        <dbReference type="Proteomes" id="UP000267017"/>
    </source>
</evidence>
<reference evidence="2 3" key="1">
    <citation type="submission" date="2018-11" db="EMBL/GenBank/DDBJ databases">
        <title>Genome sequencing of Paenibacillus sp. KCOM 3021 (= ChDC PVNT-B20).</title>
        <authorList>
            <person name="Kook J.-K."/>
            <person name="Park S.-N."/>
            <person name="Lim Y.K."/>
        </authorList>
    </citation>
    <scope>NUCLEOTIDE SEQUENCE [LARGE SCALE GENOMIC DNA]</scope>
    <source>
        <strain evidence="2 3">KCOM 3021</strain>
    </source>
</reference>
<sequence length="848" mass="96234">MPIDFSQFLKTSDKTRETHPIKLYDSLSRSGGMNDLWRGQYLALEEWNEIRTQPNISTNLNTGGGKTAIGLLQGQSLVNETRGRILYLCGSIQLIQQTADAASSMGMKAATYYRGNLVNEAEFNMGDVQCLTTYQALFNGLSRLARKPIRGLLFDDAHVASSIIRENFTLHLKRNEFPDTYKLITNLSRSYFKEVYRNETFEVVVDDETDPSVLFVPLFIWNQIYEQVADVLKEEGVASREKDTRYAWEHLKDNLDLCSLFITSNSIEITPFLPPVHELAFMNDTTRKVFLSATVQDKAEFIRTFGFEPGTTISPKTRAGETERFIVTPYMNKNITSEQWFDHIIQYSLNRKVLIIPTSDKRAQKWRKYEMAFSSDDFTDRVNEFKAAKNGILVAPARFEGMDFPNDTCRTLVIDGLPAGSGHLEKFMWSALGETKALQGTIASRVVQSLGRISRGNDDHGIVFLMGNDLAEWITLSENRERLPKFIRAQLDLGQRITASLTSVEDLLAYETAVFSREDGWLKLHEQEVKDNSVVFQSDVDSTADNALLPVTIALSERKFIRFFWNREYEKAARSLEEISGQVGAYDKTLSGWHLHWIGYCYLKSGNVGAANHYFGRAAGCSKSIGALPNFEKPAKPSPIIIEKESQVGRIVATLSARGDLNYGSISQMDERLQPLKNWTSVSAPQYEEAVRWLGEYLGFQSSRPDKSEGTGPDILWISHEYVISHESKVGKDKSPTYSKSEIGQSYNHLGWIAERFQSQEIQNKFMIISSVTKVHFAASPSKEMNVWLPEEVVTIAEKIRSLFHDVLLESTPSTFYSILERRLLESKLTIKDIFDMLPIRPVTKDEQ</sequence>
<dbReference type="Pfam" id="PF13307">
    <property type="entry name" value="Helicase_C_2"/>
    <property type="match status" value="1"/>
</dbReference>
<dbReference type="AlphaFoldDB" id="A0A3P3UAR3"/>
<dbReference type="InterPro" id="IPR027417">
    <property type="entry name" value="P-loop_NTPase"/>
</dbReference>
<evidence type="ECO:0000259" key="1">
    <source>
        <dbReference type="SMART" id="SM00491"/>
    </source>
</evidence>
<dbReference type="Gene3D" id="3.40.50.300">
    <property type="entry name" value="P-loop containing nucleotide triphosphate hydrolases"/>
    <property type="match status" value="2"/>
</dbReference>
<dbReference type="GO" id="GO:0006139">
    <property type="term" value="P:nucleobase-containing compound metabolic process"/>
    <property type="evidence" value="ECO:0007669"/>
    <property type="project" value="InterPro"/>
</dbReference>
<accession>A0A3P3UAR3</accession>